<dbReference type="RefSeq" id="WP_024753063.1">
    <property type="nucleotide sequence ID" value="NZ_CP027018.1"/>
</dbReference>
<dbReference type="AlphaFoldDB" id="A0AAE6M8L5"/>
<feature type="transmembrane region" description="Helical" evidence="1">
    <location>
        <begin position="6"/>
        <end position="24"/>
    </location>
</feature>
<keyword evidence="1" id="KW-1133">Transmembrane helix</keyword>
<protein>
    <submittedName>
        <fullName evidence="2">DUF2057 domain-containing protein</fullName>
    </submittedName>
</protein>
<dbReference type="Proteomes" id="UP000323594">
    <property type="component" value="Chromosome"/>
</dbReference>
<organism evidence="2 3">
    <name type="scientific">Treponema phagedenis</name>
    <dbReference type="NCBI Taxonomy" id="162"/>
    <lineage>
        <taxon>Bacteria</taxon>
        <taxon>Pseudomonadati</taxon>
        <taxon>Spirochaetota</taxon>
        <taxon>Spirochaetia</taxon>
        <taxon>Spirochaetales</taxon>
        <taxon>Treponemataceae</taxon>
        <taxon>Treponema</taxon>
    </lineage>
</organism>
<evidence type="ECO:0000313" key="2">
    <source>
        <dbReference type="EMBL" id="QEJ99060.1"/>
    </source>
</evidence>
<reference evidence="2 3" key="1">
    <citation type="submission" date="2019-08" db="EMBL/GenBank/DDBJ databases">
        <authorList>
            <person name="Kuhnert P."/>
        </authorList>
    </citation>
    <scope>NUCLEOTIDE SEQUENCE [LARGE SCALE GENOMIC DNA]</scope>
    <source>
        <strain evidence="2 3">B36.5</strain>
    </source>
</reference>
<evidence type="ECO:0000256" key="1">
    <source>
        <dbReference type="SAM" id="Phobius"/>
    </source>
</evidence>
<keyword evidence="1" id="KW-0812">Transmembrane</keyword>
<accession>A0AAE6M8L5</accession>
<name>A0AAE6M8L5_TREPH</name>
<sequence>MAPQYFILIIAALLIYGIVTMIIFKKKNREAKDNYLSLYPNSCKVFLKSSFIGVASSNIEVRSIDGVKAAFADHESIYVKPGKSVLEVRFTAHRKGVVFKNVHAATDFIPFEVDLQEGKEYTLSFDKNNGFQIAERK</sequence>
<evidence type="ECO:0000313" key="3">
    <source>
        <dbReference type="Proteomes" id="UP000323594"/>
    </source>
</evidence>
<gene>
    <name evidence="2" type="ORF">FUT82_14375</name>
</gene>
<proteinExistence type="predicted"/>
<keyword evidence="1" id="KW-0472">Membrane</keyword>
<dbReference type="EMBL" id="CP042817">
    <property type="protein sequence ID" value="QEJ99060.1"/>
    <property type="molecule type" value="Genomic_DNA"/>
</dbReference>